<evidence type="ECO:0008006" key="3">
    <source>
        <dbReference type="Google" id="ProtNLM"/>
    </source>
</evidence>
<dbReference type="KEGG" id="chu:CHU_3340"/>
<sequence length="183" mass="21374">MNVESYLTYFESLVKNPEPPAPYNNPDYFNYAKLNWSRTSRWLKHGTLSHQIKETVVSIKEPQHWIIITEPWCGDAAHVVPFLHLIAQQNPLITVDYELRDAEPFRINQYLTKGGKSIPKLIVRNAAGEDLFTWGPRPLGCQVIYDKLKTENADFETIKLELQKWYNQDEGKEIMQELNELLK</sequence>
<dbReference type="Proteomes" id="UP000001822">
    <property type="component" value="Chromosome"/>
</dbReference>
<protein>
    <recommendedName>
        <fullName evidence="3">Thioredoxin family protein</fullName>
    </recommendedName>
</protein>
<dbReference type="EMBL" id="CP000383">
    <property type="protein sequence ID" value="ABG60576.1"/>
    <property type="molecule type" value="Genomic_DNA"/>
</dbReference>
<dbReference type="OrthoDB" id="6120799at2"/>
<evidence type="ECO:0000313" key="1">
    <source>
        <dbReference type="EMBL" id="ABG60576.1"/>
    </source>
</evidence>
<dbReference type="RefSeq" id="WP_011586684.1">
    <property type="nucleotide sequence ID" value="NC_008255.1"/>
</dbReference>
<dbReference type="Gene3D" id="3.40.30.10">
    <property type="entry name" value="Glutaredoxin"/>
    <property type="match status" value="1"/>
</dbReference>
<proteinExistence type="predicted"/>
<gene>
    <name evidence="1" type="ordered locus">CHU_3340</name>
</gene>
<evidence type="ECO:0000313" key="2">
    <source>
        <dbReference type="Proteomes" id="UP000001822"/>
    </source>
</evidence>
<keyword evidence="2" id="KW-1185">Reference proteome</keyword>
<name>A0A6N4SVI8_CYTH3</name>
<reference evidence="1 2" key="1">
    <citation type="journal article" date="2007" name="Appl. Environ. Microbiol.">
        <title>Genome sequence of the cellulolytic gliding bacterium Cytophaga hutchinsonii.</title>
        <authorList>
            <person name="Xie G."/>
            <person name="Bruce D.C."/>
            <person name="Challacombe J.F."/>
            <person name="Chertkov O."/>
            <person name="Detter J.C."/>
            <person name="Gilna P."/>
            <person name="Han C.S."/>
            <person name="Lucas S."/>
            <person name="Misra M."/>
            <person name="Myers G.L."/>
            <person name="Richardson P."/>
            <person name="Tapia R."/>
            <person name="Thayer N."/>
            <person name="Thompson L.S."/>
            <person name="Brettin T.S."/>
            <person name="Henrissat B."/>
            <person name="Wilson D.B."/>
            <person name="McBride M.J."/>
        </authorList>
    </citation>
    <scope>NUCLEOTIDE SEQUENCE [LARGE SCALE GENOMIC DNA]</scope>
    <source>
        <strain evidence="2">ATCC 33406 / DSM 1761 / CIP 103989 / NBRC 15051 / NCIMB 9469 / D465</strain>
    </source>
</reference>
<accession>A0A6N4SVI8</accession>
<dbReference type="AlphaFoldDB" id="A0A6N4SVI8"/>
<organism evidence="1 2">
    <name type="scientific">Cytophaga hutchinsonii (strain ATCC 33406 / DSM 1761 / CIP 103989 / NBRC 15051 / NCIMB 9469 / D465)</name>
    <dbReference type="NCBI Taxonomy" id="269798"/>
    <lineage>
        <taxon>Bacteria</taxon>
        <taxon>Pseudomonadati</taxon>
        <taxon>Bacteroidota</taxon>
        <taxon>Cytophagia</taxon>
        <taxon>Cytophagales</taxon>
        <taxon>Cytophagaceae</taxon>
        <taxon>Cytophaga</taxon>
    </lineage>
</organism>
<dbReference type="Pfam" id="PF14595">
    <property type="entry name" value="Thioredoxin_9"/>
    <property type="match status" value="1"/>
</dbReference>